<feature type="domain" description="Ketosynthase family 3 (KS3)" evidence="14">
    <location>
        <begin position="1"/>
        <end position="401"/>
    </location>
</feature>
<organism evidence="15 16">
    <name type="scientific">Octadecabacter dasysiphoniae</name>
    <dbReference type="NCBI Taxonomy" id="2909341"/>
    <lineage>
        <taxon>Bacteria</taxon>
        <taxon>Pseudomonadati</taxon>
        <taxon>Pseudomonadota</taxon>
        <taxon>Alphaproteobacteria</taxon>
        <taxon>Rhodobacterales</taxon>
        <taxon>Roseobacteraceae</taxon>
        <taxon>Octadecabacter</taxon>
    </lineage>
</organism>
<evidence type="ECO:0000313" key="16">
    <source>
        <dbReference type="Proteomes" id="UP001200557"/>
    </source>
</evidence>
<dbReference type="SUPFAM" id="SSF53901">
    <property type="entry name" value="Thiolase-like"/>
    <property type="match status" value="2"/>
</dbReference>
<dbReference type="InterPro" id="IPR016039">
    <property type="entry name" value="Thiolase-like"/>
</dbReference>
<keyword evidence="3" id="KW-0536">Nodulation</keyword>
<evidence type="ECO:0000256" key="3">
    <source>
        <dbReference type="ARBA" id="ARBA00022458"/>
    </source>
</evidence>
<evidence type="ECO:0000256" key="1">
    <source>
        <dbReference type="ARBA" id="ARBA00004533"/>
    </source>
</evidence>
<reference evidence="15 16" key="1">
    <citation type="submission" date="2022-01" db="EMBL/GenBank/DDBJ databases">
        <title>Octadecabacter sp. nov., isolated from a marine alga.</title>
        <authorList>
            <person name="Jin M.S."/>
            <person name="Kim H.M."/>
            <person name="Han D.M."/>
            <person name="Jung J.J."/>
            <person name="Jeon C.O."/>
        </authorList>
    </citation>
    <scope>NUCLEOTIDE SEQUENCE [LARGE SCALE GENOMIC DNA]</scope>
    <source>
        <strain evidence="15 16">G9-8</strain>
    </source>
</reference>
<dbReference type="PROSITE" id="PS52004">
    <property type="entry name" value="KS3_2"/>
    <property type="match status" value="1"/>
</dbReference>
<keyword evidence="7" id="KW-0812">Transmembrane</keyword>
<evidence type="ECO:0000256" key="7">
    <source>
        <dbReference type="ARBA" id="ARBA00022692"/>
    </source>
</evidence>
<comment type="similarity">
    <text evidence="2 13">Belongs to the thiolase-like superfamily. Beta-ketoacyl-ACP synthases family.</text>
</comment>
<dbReference type="InterPro" id="IPR018201">
    <property type="entry name" value="Ketoacyl_synth_AS"/>
</dbReference>
<keyword evidence="5" id="KW-0997">Cell inner membrane</keyword>
<evidence type="ECO:0000256" key="5">
    <source>
        <dbReference type="ARBA" id="ARBA00022519"/>
    </source>
</evidence>
<protein>
    <recommendedName>
        <fullName evidence="11">Nodulation protein E</fullName>
    </recommendedName>
    <alternativeName>
        <fullName evidence="12">Host-specificity of nodulation protein B</fullName>
    </alternativeName>
</protein>
<dbReference type="InterPro" id="IPR014031">
    <property type="entry name" value="Ketoacyl_synth_C"/>
</dbReference>
<evidence type="ECO:0000256" key="9">
    <source>
        <dbReference type="ARBA" id="ARBA00023136"/>
    </source>
</evidence>
<dbReference type="PROSITE" id="PS00606">
    <property type="entry name" value="KS3_1"/>
    <property type="match status" value="1"/>
</dbReference>
<comment type="function">
    <text evidence="10">Proposed to synthesize NOD factor fatty acyl chain. Involved in the synthesis of a highly unsaturated fatty acid moiety, which forms part of a lipo-oligosaccharide that is responsible for host specificity.</text>
</comment>
<dbReference type="PANTHER" id="PTHR11712:SF352">
    <property type="entry name" value="3-OXOACYL-[ACYL-CARRIER-PROTEIN] SYNTHASE"/>
    <property type="match status" value="1"/>
</dbReference>
<gene>
    <name evidence="15" type="ORF">L0664_05720</name>
</gene>
<dbReference type="EMBL" id="JAKGAQ010000001">
    <property type="protein sequence ID" value="MCF2870556.1"/>
    <property type="molecule type" value="Genomic_DNA"/>
</dbReference>
<dbReference type="Proteomes" id="UP001200557">
    <property type="component" value="Unassembled WGS sequence"/>
</dbReference>
<evidence type="ECO:0000256" key="6">
    <source>
        <dbReference type="ARBA" id="ARBA00022679"/>
    </source>
</evidence>
<dbReference type="RefSeq" id="WP_235224657.1">
    <property type="nucleotide sequence ID" value="NZ_JAKGAQ010000001.1"/>
</dbReference>
<name>A0ABS9CWM0_9RHOB</name>
<dbReference type="InterPro" id="IPR020841">
    <property type="entry name" value="PKS_Beta-ketoAc_synthase_dom"/>
</dbReference>
<dbReference type="NCBIfam" id="NF005589">
    <property type="entry name" value="PRK07314.1"/>
    <property type="match status" value="1"/>
</dbReference>
<evidence type="ECO:0000256" key="10">
    <source>
        <dbReference type="ARBA" id="ARBA00037576"/>
    </source>
</evidence>
<dbReference type="SMART" id="SM00825">
    <property type="entry name" value="PKS_KS"/>
    <property type="match status" value="1"/>
</dbReference>
<sequence>MKRVVITGAGTINALGHDVATTLDAMANGVCGIGPLDIRDVDRLAVKIGGQVTGYDEHEHFNRQQISLYDRFTQFTLLAAAQAIGEAGLTFSGDLADRSGVVLGTSGGGLNTQDENYRAVYEEGKNRVHPFIVPKLMNNAAASHVSMQYNLRGPSFTVATACASSNHAMGQAFSMIRSGMADVMVTGGSESMLCFGGVKAWEGLRVMSKDACRPFSATRNGMVQGEGAGVFVFEERDHAMKRGAVILAEVAGFAMSSDASDIVTPSKQGAARAIAGALKDAKLNREDVGYINAHGTGTAANDKTECAAVADVFGRCADDLMMSSTKSMHGHLIGGTGAVELLACVMALRDGIIAPTIGYEEADPECALDVVPNIAREAKVTAVLSNAFAFGGLNAVIALRAA</sequence>
<dbReference type="Pfam" id="PF00109">
    <property type="entry name" value="ketoacyl-synt"/>
    <property type="match status" value="1"/>
</dbReference>
<keyword evidence="16" id="KW-1185">Reference proteome</keyword>
<comment type="subcellular location">
    <subcellularLocation>
        <location evidence="1">Cell inner membrane</location>
    </subcellularLocation>
</comment>
<dbReference type="CDD" id="cd00834">
    <property type="entry name" value="KAS_I_II"/>
    <property type="match status" value="1"/>
</dbReference>
<keyword evidence="4" id="KW-1003">Cell membrane</keyword>
<evidence type="ECO:0000256" key="8">
    <source>
        <dbReference type="ARBA" id="ARBA00022989"/>
    </source>
</evidence>
<evidence type="ECO:0000256" key="13">
    <source>
        <dbReference type="RuleBase" id="RU003694"/>
    </source>
</evidence>
<dbReference type="InterPro" id="IPR000794">
    <property type="entry name" value="Beta-ketoacyl_synthase"/>
</dbReference>
<keyword evidence="6 13" id="KW-0808">Transferase</keyword>
<evidence type="ECO:0000256" key="2">
    <source>
        <dbReference type="ARBA" id="ARBA00008467"/>
    </source>
</evidence>
<dbReference type="Gene3D" id="3.40.47.10">
    <property type="match status" value="2"/>
</dbReference>
<accession>A0ABS9CWM0</accession>
<evidence type="ECO:0000259" key="14">
    <source>
        <dbReference type="PROSITE" id="PS52004"/>
    </source>
</evidence>
<comment type="caution">
    <text evidence="15">The sequence shown here is derived from an EMBL/GenBank/DDBJ whole genome shotgun (WGS) entry which is preliminary data.</text>
</comment>
<dbReference type="Pfam" id="PF02801">
    <property type="entry name" value="Ketoacyl-synt_C"/>
    <property type="match status" value="1"/>
</dbReference>
<keyword evidence="8" id="KW-1133">Transmembrane helix</keyword>
<evidence type="ECO:0000313" key="15">
    <source>
        <dbReference type="EMBL" id="MCF2870556.1"/>
    </source>
</evidence>
<evidence type="ECO:0000256" key="4">
    <source>
        <dbReference type="ARBA" id="ARBA00022475"/>
    </source>
</evidence>
<evidence type="ECO:0000256" key="11">
    <source>
        <dbReference type="ARBA" id="ARBA00039445"/>
    </source>
</evidence>
<dbReference type="PANTHER" id="PTHR11712">
    <property type="entry name" value="POLYKETIDE SYNTHASE-RELATED"/>
    <property type="match status" value="1"/>
</dbReference>
<proteinExistence type="inferred from homology"/>
<dbReference type="InterPro" id="IPR014030">
    <property type="entry name" value="Ketoacyl_synth_N"/>
</dbReference>
<keyword evidence="9" id="KW-0472">Membrane</keyword>
<evidence type="ECO:0000256" key="12">
    <source>
        <dbReference type="ARBA" id="ARBA00041756"/>
    </source>
</evidence>